<accession>A0A381Y832</accession>
<dbReference type="SUPFAM" id="SSF50475">
    <property type="entry name" value="FMN-binding split barrel"/>
    <property type="match status" value="1"/>
</dbReference>
<dbReference type="AlphaFoldDB" id="A0A381Y832"/>
<keyword evidence="1" id="KW-0812">Transmembrane</keyword>
<evidence type="ECO:0000313" key="3">
    <source>
        <dbReference type="EMBL" id="SVA73256.1"/>
    </source>
</evidence>
<dbReference type="GO" id="GO:0010181">
    <property type="term" value="F:FMN binding"/>
    <property type="evidence" value="ECO:0007669"/>
    <property type="project" value="InterPro"/>
</dbReference>
<sequence length="71" mass="7732">MSIEARWRMDSQKFREGMSQFTTGVVVVTGIESGSLVGFAAQSFVSLSLEPPLVSISPQIASTSWPRIREG</sequence>
<keyword evidence="1" id="KW-0472">Membrane</keyword>
<reference evidence="3" key="1">
    <citation type="submission" date="2018-05" db="EMBL/GenBank/DDBJ databases">
        <authorList>
            <person name="Lanie J.A."/>
            <person name="Ng W.-L."/>
            <person name="Kazmierczak K.M."/>
            <person name="Andrzejewski T.M."/>
            <person name="Davidsen T.M."/>
            <person name="Wayne K.J."/>
            <person name="Tettelin H."/>
            <person name="Glass J.I."/>
            <person name="Rusch D."/>
            <person name="Podicherti R."/>
            <person name="Tsui H.-C.T."/>
            <person name="Winkler M.E."/>
        </authorList>
    </citation>
    <scope>NUCLEOTIDE SEQUENCE</scope>
</reference>
<feature type="transmembrane region" description="Helical" evidence="1">
    <location>
        <begin position="21"/>
        <end position="45"/>
    </location>
</feature>
<evidence type="ECO:0000259" key="2">
    <source>
        <dbReference type="Pfam" id="PF01613"/>
    </source>
</evidence>
<feature type="non-terminal residue" evidence="3">
    <location>
        <position position="71"/>
    </location>
</feature>
<proteinExistence type="predicted"/>
<dbReference type="InterPro" id="IPR012349">
    <property type="entry name" value="Split_barrel_FMN-bd"/>
</dbReference>
<gene>
    <name evidence="3" type="ORF">METZ01_LOCUS126110</name>
</gene>
<feature type="domain" description="Flavin reductase like" evidence="2">
    <location>
        <begin position="18"/>
        <end position="70"/>
    </location>
</feature>
<dbReference type="Gene3D" id="2.30.110.10">
    <property type="entry name" value="Electron Transport, Fmn-binding Protein, Chain A"/>
    <property type="match status" value="1"/>
</dbReference>
<dbReference type="Pfam" id="PF01613">
    <property type="entry name" value="Flavin_Reduct"/>
    <property type="match status" value="1"/>
</dbReference>
<name>A0A381Y832_9ZZZZ</name>
<organism evidence="3">
    <name type="scientific">marine metagenome</name>
    <dbReference type="NCBI Taxonomy" id="408172"/>
    <lineage>
        <taxon>unclassified sequences</taxon>
        <taxon>metagenomes</taxon>
        <taxon>ecological metagenomes</taxon>
    </lineage>
</organism>
<protein>
    <recommendedName>
        <fullName evidence="2">Flavin reductase like domain-containing protein</fullName>
    </recommendedName>
</protein>
<dbReference type="EMBL" id="UINC01017619">
    <property type="protein sequence ID" value="SVA73256.1"/>
    <property type="molecule type" value="Genomic_DNA"/>
</dbReference>
<keyword evidence="1" id="KW-1133">Transmembrane helix</keyword>
<evidence type="ECO:0000256" key="1">
    <source>
        <dbReference type="SAM" id="Phobius"/>
    </source>
</evidence>
<dbReference type="InterPro" id="IPR002563">
    <property type="entry name" value="Flavin_Rdtase-like_dom"/>
</dbReference>